<dbReference type="EMBL" id="AJVK01028134">
    <property type="status" value="NOT_ANNOTATED_CDS"/>
    <property type="molecule type" value="Genomic_DNA"/>
</dbReference>
<sequence length="254" mass="28962">CRFGVNLCPGRGRQTLCQQFNNEILSEQLQKVKSAQSVEDFRKLLERISKETTKRPPKNVQGDLGNHLDILVPQQRKPVRGQRERKVKLQRKSVEEEGKVIEDWIGKLAVNCHEEGFLAHLRFLDECTARLSKKDLYPYREPSPTSVKSDSGRRSYRISVKIDGSRWTKTDHHDANLIESFTRLDISRGNATLPQIVLNDDFTNTVDTAEHLTSSRHTTDTSPDVAESLKSLKVPSLLKIAVEARSTLSRKFSR</sequence>
<dbReference type="Proteomes" id="UP000092462">
    <property type="component" value="Unassembled WGS sequence"/>
</dbReference>
<keyword evidence="2" id="KW-1185">Reference proteome</keyword>
<dbReference type="EMBL" id="AJVK01028133">
    <property type="status" value="NOT_ANNOTATED_CDS"/>
    <property type="molecule type" value="Genomic_DNA"/>
</dbReference>
<dbReference type="VEuPathDB" id="VectorBase:PPAI004170"/>
<accession>A0A1B0D958</accession>
<dbReference type="EMBL" id="AJVK01028132">
    <property type="status" value="NOT_ANNOTATED_CDS"/>
    <property type="molecule type" value="Genomic_DNA"/>
</dbReference>
<dbReference type="VEuPathDB" id="VectorBase:PPAPM1_001961"/>
<dbReference type="AlphaFoldDB" id="A0A1B0D958"/>
<protein>
    <submittedName>
        <fullName evidence="1">Uncharacterized protein</fullName>
    </submittedName>
</protein>
<proteinExistence type="predicted"/>
<evidence type="ECO:0000313" key="1">
    <source>
        <dbReference type="EnsemblMetazoa" id="PPAI004170-PA"/>
    </source>
</evidence>
<dbReference type="EnsemblMetazoa" id="PPAI004170-RA">
    <property type="protein sequence ID" value="PPAI004170-PA"/>
    <property type="gene ID" value="PPAI004170"/>
</dbReference>
<name>A0A1B0D958_PHLPP</name>
<evidence type="ECO:0000313" key="2">
    <source>
        <dbReference type="Proteomes" id="UP000092462"/>
    </source>
</evidence>
<reference evidence="1" key="1">
    <citation type="submission" date="2022-08" db="UniProtKB">
        <authorList>
            <consortium name="EnsemblMetazoa"/>
        </authorList>
    </citation>
    <scope>IDENTIFICATION</scope>
    <source>
        <strain evidence="1">Israel</strain>
    </source>
</reference>
<organism evidence="1 2">
    <name type="scientific">Phlebotomus papatasi</name>
    <name type="common">Sandfly</name>
    <dbReference type="NCBI Taxonomy" id="29031"/>
    <lineage>
        <taxon>Eukaryota</taxon>
        <taxon>Metazoa</taxon>
        <taxon>Ecdysozoa</taxon>
        <taxon>Arthropoda</taxon>
        <taxon>Hexapoda</taxon>
        <taxon>Insecta</taxon>
        <taxon>Pterygota</taxon>
        <taxon>Neoptera</taxon>
        <taxon>Endopterygota</taxon>
        <taxon>Diptera</taxon>
        <taxon>Nematocera</taxon>
        <taxon>Psychodoidea</taxon>
        <taxon>Psychodidae</taxon>
        <taxon>Phlebotomus</taxon>
        <taxon>Phlebotomus</taxon>
    </lineage>
</organism>